<dbReference type="AlphaFoldDB" id="A0A494Y325"/>
<dbReference type="Pfam" id="PF13472">
    <property type="entry name" value="Lipase_GDSL_2"/>
    <property type="match status" value="1"/>
</dbReference>
<evidence type="ECO:0000259" key="2">
    <source>
        <dbReference type="Pfam" id="PF13472"/>
    </source>
</evidence>
<keyword evidence="4" id="KW-1185">Reference proteome</keyword>
<dbReference type="GO" id="GO:0016788">
    <property type="term" value="F:hydrolase activity, acting on ester bonds"/>
    <property type="evidence" value="ECO:0007669"/>
    <property type="project" value="UniProtKB-ARBA"/>
</dbReference>
<feature type="chain" id="PRO_5019812467" evidence="1">
    <location>
        <begin position="36"/>
        <end position="448"/>
    </location>
</feature>
<feature type="domain" description="SGNH hydrolase-type esterase" evidence="2">
    <location>
        <begin position="220"/>
        <end position="416"/>
    </location>
</feature>
<proteinExistence type="predicted"/>
<dbReference type="PANTHER" id="PTHR43784">
    <property type="entry name" value="GDSL-LIKE LIPASE/ACYLHYDROLASE, PUTATIVE (AFU_ORTHOLOGUE AFUA_2G00820)-RELATED"/>
    <property type="match status" value="1"/>
</dbReference>
<dbReference type="InterPro" id="IPR013830">
    <property type="entry name" value="SGNH_hydro"/>
</dbReference>
<dbReference type="Gene3D" id="3.40.50.1110">
    <property type="entry name" value="SGNH hydrolase"/>
    <property type="match status" value="1"/>
</dbReference>
<keyword evidence="1" id="KW-0732">Signal</keyword>
<organism evidence="3 4">
    <name type="scientific">Pararobbsia silviterrae</name>
    <dbReference type="NCBI Taxonomy" id="1792498"/>
    <lineage>
        <taxon>Bacteria</taxon>
        <taxon>Pseudomonadati</taxon>
        <taxon>Pseudomonadota</taxon>
        <taxon>Betaproteobacteria</taxon>
        <taxon>Burkholderiales</taxon>
        <taxon>Burkholderiaceae</taxon>
        <taxon>Pararobbsia</taxon>
    </lineage>
</organism>
<evidence type="ECO:0000256" key="1">
    <source>
        <dbReference type="SAM" id="SignalP"/>
    </source>
</evidence>
<accession>A0A494Y325</accession>
<keyword evidence="3" id="KW-0378">Hydrolase</keyword>
<dbReference type="RefSeq" id="WP_121087578.1">
    <property type="nucleotide sequence ID" value="NZ_RBZU01000005.1"/>
</dbReference>
<dbReference type="SUPFAM" id="SSF52266">
    <property type="entry name" value="SGNH hydrolase"/>
    <property type="match status" value="1"/>
</dbReference>
<comment type="caution">
    <text evidence="3">The sequence shown here is derived from an EMBL/GenBank/DDBJ whole genome shotgun (WGS) entry which is preliminary data.</text>
</comment>
<dbReference type="InterPro" id="IPR036514">
    <property type="entry name" value="SGNH_hydro_sf"/>
</dbReference>
<dbReference type="PANTHER" id="PTHR43784:SF2">
    <property type="entry name" value="GDSL-LIKE LIPASE_ACYLHYDROLASE, PUTATIVE (AFU_ORTHOLOGUE AFUA_2G00820)-RELATED"/>
    <property type="match status" value="1"/>
</dbReference>
<evidence type="ECO:0000313" key="4">
    <source>
        <dbReference type="Proteomes" id="UP000270342"/>
    </source>
</evidence>
<gene>
    <name evidence="3" type="ORF">D7S86_13640</name>
</gene>
<dbReference type="CDD" id="cd01830">
    <property type="entry name" value="XynE_like"/>
    <property type="match status" value="1"/>
</dbReference>
<evidence type="ECO:0000313" key="3">
    <source>
        <dbReference type="EMBL" id="RKP54887.1"/>
    </source>
</evidence>
<feature type="signal peptide" evidence="1">
    <location>
        <begin position="1"/>
        <end position="35"/>
    </location>
</feature>
<protein>
    <submittedName>
        <fullName evidence="3">SGNH/GDSL hydrolase family protein</fullName>
    </submittedName>
</protein>
<dbReference type="OrthoDB" id="1828825at2"/>
<dbReference type="Proteomes" id="UP000270342">
    <property type="component" value="Unassembled WGS sequence"/>
</dbReference>
<sequence length="448" mass="47943">MKRITPSLSYACAARILALTAAVAVAPVPVPFAMAASPAWVATWQASPQPVWGSEFLFPTHVPPILQDQTVRSLARVSLGGPRLRVVLSNAYGSQPLIVGKVTAAGTQGDGAVRADRLRAVTFAGRDGVSIPPGASVTSDPVALSVPTRAQLAISIYVPNETMVNTFHWDGRQTSWIAPGDQTSMPTLSNGNGAIVTTTVRVLLTGIQVETEPAARTVVVIGDSITDGATATLDRDSRWPDFLAARFAPRNVAVVNAGISGARLLSDGMGVRALARWDRDVLEQPGVRSVIVMLGINDIAWPGTAFAPQARRPSLDDLTTGYRRLVERAHRHGVRVIGATLTPFEGALPGTPLSNYYDMDKDALRERVNDWIRRSGVFDAVIDFDAALRDPAHPARIDARYDSGDHLHPGDEGNRAMAEYVDLDAVAPGRDSLRGLIPNPIRHPIPNP</sequence>
<reference evidence="3 4" key="1">
    <citation type="submission" date="2018-10" db="EMBL/GenBank/DDBJ databases">
        <title>Robbsia sp. DHC34, isolated from soil.</title>
        <authorList>
            <person name="Gao Z.-H."/>
            <person name="Qiu L.-H."/>
        </authorList>
    </citation>
    <scope>NUCLEOTIDE SEQUENCE [LARGE SCALE GENOMIC DNA]</scope>
    <source>
        <strain evidence="3 4">DHC34</strain>
    </source>
</reference>
<name>A0A494Y325_9BURK</name>
<dbReference type="InterPro" id="IPR053140">
    <property type="entry name" value="GDSL_Rv0518-like"/>
</dbReference>
<dbReference type="EMBL" id="RBZU01000005">
    <property type="protein sequence ID" value="RKP54887.1"/>
    <property type="molecule type" value="Genomic_DNA"/>
</dbReference>